<evidence type="ECO:0000256" key="2">
    <source>
        <dbReference type="SAM" id="Phobius"/>
    </source>
</evidence>
<dbReference type="KEGG" id="pspi:PS2015_1073"/>
<keyword evidence="2" id="KW-1133">Transmembrane helix</keyword>
<dbReference type="Proteomes" id="UP000065641">
    <property type="component" value="Chromosome"/>
</dbReference>
<dbReference type="AlphaFoldDB" id="A0A0S2KC00"/>
<evidence type="ECO:0000313" key="5">
    <source>
        <dbReference type="Proteomes" id="UP000065641"/>
    </source>
</evidence>
<name>A0A0S2KC00_9GAMM</name>
<dbReference type="SMART" id="SM00267">
    <property type="entry name" value="GGDEF"/>
    <property type="match status" value="1"/>
</dbReference>
<feature type="transmembrane region" description="Helical" evidence="2">
    <location>
        <begin position="92"/>
        <end position="112"/>
    </location>
</feature>
<sequence>MLTLLNALQPLYIVNILIGMTLAFCVSFVAAGQHRDLMVWASGFALYALAFALFGLRTEIPPFLSVVGGNAAMAIMFAMFSEGLCRLYGFSVSRWIIWVMPALAVVAFAWYHDDFERRVQVGVVVSSYHSLLVLYLIIRSVMSGHGRGRWIIFAAVATYALMFLFRSILVVSGVSRGDGFLAPGIEQSIYFSIAAVSIVMFAIGLLVIYKEKAEAVALQQAHNDPLTAIGNRRVLKQRLQELSGRPTEGPMYCALLLLDLDHFKDLNDTYGHALGDQLLVHVAERLKRCVNHTDTVIRLGGDEFVVILDHLGCDESEARSKSESVARRILDQICQPYRLKLTSEQTNETEDLNYRITVSVGVALFSCRGFNHEDVLRQADIAMYNAKRVGRNTYHLDICQHDSESTAHL</sequence>
<proteinExistence type="predicted"/>
<keyword evidence="2" id="KW-0472">Membrane</keyword>
<feature type="transmembrane region" description="Helical" evidence="2">
    <location>
        <begin position="12"/>
        <end position="30"/>
    </location>
</feature>
<feature type="transmembrane region" description="Helical" evidence="2">
    <location>
        <begin position="62"/>
        <end position="80"/>
    </location>
</feature>
<dbReference type="NCBIfam" id="TIGR00254">
    <property type="entry name" value="GGDEF"/>
    <property type="match status" value="1"/>
</dbReference>
<comment type="cofactor">
    <cofactor evidence="1">
        <name>Mg(2+)</name>
        <dbReference type="ChEBI" id="CHEBI:18420"/>
    </cofactor>
</comment>
<dbReference type="CDD" id="cd01949">
    <property type="entry name" value="GGDEF"/>
    <property type="match status" value="1"/>
</dbReference>
<dbReference type="InterPro" id="IPR029787">
    <property type="entry name" value="Nucleotide_cyclase"/>
</dbReference>
<evidence type="ECO:0000256" key="1">
    <source>
        <dbReference type="ARBA" id="ARBA00001946"/>
    </source>
</evidence>
<dbReference type="PROSITE" id="PS50887">
    <property type="entry name" value="GGDEF"/>
    <property type="match status" value="1"/>
</dbReference>
<dbReference type="STRING" id="1249552.PS2015_1073"/>
<dbReference type="OrthoDB" id="9812260at2"/>
<dbReference type="PANTHER" id="PTHR46663:SF2">
    <property type="entry name" value="GGDEF DOMAIN-CONTAINING PROTEIN"/>
    <property type="match status" value="1"/>
</dbReference>
<feature type="transmembrane region" description="Helical" evidence="2">
    <location>
        <begin position="150"/>
        <end position="169"/>
    </location>
</feature>
<evidence type="ECO:0000259" key="3">
    <source>
        <dbReference type="PROSITE" id="PS50887"/>
    </source>
</evidence>
<keyword evidence="2" id="KW-0812">Transmembrane</keyword>
<dbReference type="RefSeq" id="WP_058021249.1">
    <property type="nucleotide sequence ID" value="NZ_CP013189.1"/>
</dbReference>
<dbReference type="InterPro" id="IPR000160">
    <property type="entry name" value="GGDEF_dom"/>
</dbReference>
<gene>
    <name evidence="4" type="ORF">PS2015_1073</name>
</gene>
<dbReference type="FunFam" id="3.30.70.270:FF:000001">
    <property type="entry name" value="Diguanylate cyclase domain protein"/>
    <property type="match status" value="1"/>
</dbReference>
<evidence type="ECO:0000313" key="4">
    <source>
        <dbReference type="EMBL" id="ALO45737.1"/>
    </source>
</evidence>
<feature type="transmembrane region" description="Helical" evidence="2">
    <location>
        <begin position="37"/>
        <end position="56"/>
    </location>
</feature>
<dbReference type="SUPFAM" id="SSF55073">
    <property type="entry name" value="Nucleotide cyclase"/>
    <property type="match status" value="1"/>
</dbReference>
<dbReference type="GO" id="GO:0003824">
    <property type="term" value="F:catalytic activity"/>
    <property type="evidence" value="ECO:0007669"/>
    <property type="project" value="UniProtKB-ARBA"/>
</dbReference>
<dbReference type="EMBL" id="CP013189">
    <property type="protein sequence ID" value="ALO45737.1"/>
    <property type="molecule type" value="Genomic_DNA"/>
</dbReference>
<dbReference type="InterPro" id="IPR043128">
    <property type="entry name" value="Rev_trsase/Diguanyl_cyclase"/>
</dbReference>
<protein>
    <recommendedName>
        <fullName evidence="3">GGDEF domain-containing protein</fullName>
    </recommendedName>
</protein>
<dbReference type="InterPro" id="IPR052163">
    <property type="entry name" value="DGC-Regulatory_Protein"/>
</dbReference>
<dbReference type="Pfam" id="PF00990">
    <property type="entry name" value="GGDEF"/>
    <property type="match status" value="1"/>
</dbReference>
<feature type="transmembrane region" description="Helical" evidence="2">
    <location>
        <begin position="118"/>
        <end position="138"/>
    </location>
</feature>
<reference evidence="4 5" key="1">
    <citation type="submission" date="2015-11" db="EMBL/GenBank/DDBJ databases">
        <authorList>
            <person name="Zhang Y."/>
            <person name="Guo Z."/>
        </authorList>
    </citation>
    <scope>NUCLEOTIDE SEQUENCE [LARGE SCALE GENOMIC DNA]</scope>
    <source>
        <strain evidence="4 5">KCTC 32221</strain>
    </source>
</reference>
<feature type="domain" description="GGDEF" evidence="3">
    <location>
        <begin position="251"/>
        <end position="399"/>
    </location>
</feature>
<organism evidence="4 5">
    <name type="scientific">Pseudohongiella spirulinae</name>
    <dbReference type="NCBI Taxonomy" id="1249552"/>
    <lineage>
        <taxon>Bacteria</taxon>
        <taxon>Pseudomonadati</taxon>
        <taxon>Pseudomonadota</taxon>
        <taxon>Gammaproteobacteria</taxon>
        <taxon>Pseudomonadales</taxon>
        <taxon>Pseudohongiellaceae</taxon>
        <taxon>Pseudohongiella</taxon>
    </lineage>
</organism>
<dbReference type="PANTHER" id="PTHR46663">
    <property type="entry name" value="DIGUANYLATE CYCLASE DGCT-RELATED"/>
    <property type="match status" value="1"/>
</dbReference>
<dbReference type="Gene3D" id="3.30.70.270">
    <property type="match status" value="1"/>
</dbReference>
<feature type="transmembrane region" description="Helical" evidence="2">
    <location>
        <begin position="189"/>
        <end position="209"/>
    </location>
</feature>
<accession>A0A0S2KC00</accession>
<keyword evidence="5" id="KW-1185">Reference proteome</keyword>